<organism evidence="4 5">
    <name type="scientific">Strawberry chlorotic fleck-associated virus</name>
    <dbReference type="NCBI Taxonomy" id="399314"/>
    <lineage>
        <taxon>Viruses</taxon>
        <taxon>Riboviria</taxon>
        <taxon>Orthornavirae</taxon>
        <taxon>Kitrinoviricota</taxon>
        <taxon>Alsuviricetes</taxon>
        <taxon>Martellivirales</taxon>
        <taxon>Closteroviridae</taxon>
        <taxon>Closterovirus</taxon>
        <taxon>Closterovirus fragariae</taxon>
    </lineage>
</organism>
<dbReference type="InterPro" id="IPR013126">
    <property type="entry name" value="Hsp_70_fam"/>
</dbReference>
<dbReference type="GeneID" id="5179519"/>
<name>Q0GK51_9CLOS</name>
<keyword evidence="5" id="KW-1185">Reference proteome</keyword>
<proteinExistence type="inferred from homology"/>
<evidence type="ECO:0000313" key="5">
    <source>
        <dbReference type="Proteomes" id="UP000201555"/>
    </source>
</evidence>
<dbReference type="KEGG" id="vg:5179519"/>
<keyword evidence="1 3" id="KW-0547">Nucleotide-binding</keyword>
<accession>Q0GK51</accession>
<keyword evidence="2 3" id="KW-0067">ATP-binding</keyword>
<dbReference type="OrthoDB" id="5915at10239"/>
<sequence length="592" mass="64681">MVVFGLDFGTTFCTLSVCCSKEIVLLKQNGYSFIPTTIFLCLDDTVLYGYDADYAHASGWSGFYYKDLKRWVGCTDKNFYTYMDKLKPDYEARLSLVGKGTLKTVELPSLSNTKRYIPLPELIALYTKCIVKDAERAFTLTCTGVICSVPAGYNTIQRAFTEQSISRSGFPCVYMLNEPSAAALASAPMLKSEDKRLLIYDFGGGTFDVSAVTVEGATFVVKSSAGDMNLGGRDIDLALSNFLKKLAKSDYVGELAVTSLKEGLSMAEGKIKYLVPSSNGDVEVVVSTSMLNEICSPFIKRTLKIVEKVREKARFSAEHGAKVVVVGGSSTLPGLCDELNAVHGISGLVRLLDHRAAVSYGCALYAKCLTSASNVLMVDCATSNICLPGTCADCIVVIPSGAPIPFDGERTIHINNASINSYYDARLFEGNYTKAPRNELIYSSRVLLKDLGLNNRQLTTVTVKLHTKIDSVGKITYDITGPSGVRKSVVGLPHYDFSNISVGFGYKIKYLSDTNRNAAALILCVTLDPEARASYSFHKEDYLCEINDAKPLETYRSKYDVASSYRISESRSRMGKAVQKILRGAAVERLPL</sequence>
<evidence type="ECO:0000313" key="4">
    <source>
        <dbReference type="EMBL" id="ABI23185.1"/>
    </source>
</evidence>
<dbReference type="Gene3D" id="3.90.640.10">
    <property type="entry name" value="Actin, Chain A, domain 4"/>
    <property type="match status" value="1"/>
</dbReference>
<dbReference type="RefSeq" id="YP_762625.1">
    <property type="nucleotide sequence ID" value="NC_008366.1"/>
</dbReference>
<dbReference type="PRINTS" id="PR00301">
    <property type="entry name" value="HEATSHOCK70"/>
</dbReference>
<comment type="similarity">
    <text evidence="3">Belongs to the heat shock protein 70 family.</text>
</comment>
<evidence type="ECO:0000256" key="1">
    <source>
        <dbReference type="ARBA" id="ARBA00022741"/>
    </source>
</evidence>
<evidence type="ECO:0000256" key="2">
    <source>
        <dbReference type="ARBA" id="ARBA00022840"/>
    </source>
</evidence>
<dbReference type="Pfam" id="PF00012">
    <property type="entry name" value="HSP70"/>
    <property type="match status" value="1"/>
</dbReference>
<dbReference type="SUPFAM" id="SSF53067">
    <property type="entry name" value="Actin-like ATPase domain"/>
    <property type="match status" value="2"/>
</dbReference>
<dbReference type="GO" id="GO:0005524">
    <property type="term" value="F:ATP binding"/>
    <property type="evidence" value="ECO:0007669"/>
    <property type="project" value="UniProtKB-KW"/>
</dbReference>
<dbReference type="InterPro" id="IPR043129">
    <property type="entry name" value="ATPase_NBD"/>
</dbReference>
<reference evidence="4 5" key="1">
    <citation type="journal article" date="2007" name="Virus Res.">
        <title>Strawberry chlorotic fleck: identification and characterization of a novel Closterovirus associated with the disease.</title>
        <authorList>
            <person name="Tzanetakis I.E."/>
            <person name="Martin R.R."/>
        </authorList>
    </citation>
    <scope>NUCLEOTIDE SEQUENCE [LARGE SCALE GENOMIC DNA]</scope>
</reference>
<protein>
    <submittedName>
        <fullName evidence="4">HSP 70h</fullName>
    </submittedName>
</protein>
<evidence type="ECO:0000256" key="3">
    <source>
        <dbReference type="RuleBase" id="RU003322"/>
    </source>
</evidence>
<dbReference type="Gene3D" id="3.30.420.40">
    <property type="match status" value="2"/>
</dbReference>
<dbReference type="Proteomes" id="UP000201555">
    <property type="component" value="Segment"/>
</dbReference>
<dbReference type="GO" id="GO:0140662">
    <property type="term" value="F:ATP-dependent protein folding chaperone"/>
    <property type="evidence" value="ECO:0007669"/>
    <property type="project" value="InterPro"/>
</dbReference>
<dbReference type="EMBL" id="DQ860839">
    <property type="protein sequence ID" value="ABI23185.1"/>
    <property type="molecule type" value="Genomic_RNA"/>
</dbReference>
<dbReference type="PANTHER" id="PTHR19375">
    <property type="entry name" value="HEAT SHOCK PROTEIN 70KDA"/>
    <property type="match status" value="1"/>
</dbReference>